<dbReference type="RefSeq" id="WP_379817089.1">
    <property type="nucleotide sequence ID" value="NZ_JBHUDZ010000007.1"/>
</dbReference>
<organism evidence="1 2">
    <name type="scientific">Flavobacterium artemisiae</name>
    <dbReference type="NCBI Taxonomy" id="2126556"/>
    <lineage>
        <taxon>Bacteria</taxon>
        <taxon>Pseudomonadati</taxon>
        <taxon>Bacteroidota</taxon>
        <taxon>Flavobacteriia</taxon>
        <taxon>Flavobacteriales</taxon>
        <taxon>Flavobacteriaceae</taxon>
        <taxon>Flavobacterium</taxon>
    </lineage>
</organism>
<comment type="caution">
    <text evidence="1">The sequence shown here is derived from an EMBL/GenBank/DDBJ whole genome shotgun (WGS) entry which is preliminary data.</text>
</comment>
<dbReference type="Proteomes" id="UP001597138">
    <property type="component" value="Unassembled WGS sequence"/>
</dbReference>
<evidence type="ECO:0000313" key="1">
    <source>
        <dbReference type="EMBL" id="MFD1602430.1"/>
    </source>
</evidence>
<dbReference type="Pfam" id="PF26421">
    <property type="entry name" value="Avidin_like"/>
    <property type="match status" value="1"/>
</dbReference>
<reference evidence="2" key="1">
    <citation type="journal article" date="2019" name="Int. J. Syst. Evol. Microbiol.">
        <title>The Global Catalogue of Microorganisms (GCM) 10K type strain sequencing project: providing services to taxonomists for standard genome sequencing and annotation.</title>
        <authorList>
            <consortium name="The Broad Institute Genomics Platform"/>
            <consortium name="The Broad Institute Genome Sequencing Center for Infectious Disease"/>
            <person name="Wu L."/>
            <person name="Ma J."/>
        </authorList>
    </citation>
    <scope>NUCLEOTIDE SEQUENCE [LARGE SCALE GENOMIC DNA]</scope>
    <source>
        <strain evidence="2">CCUG 70865</strain>
    </source>
</reference>
<accession>A0ABW4HB97</accession>
<proteinExistence type="predicted"/>
<sequence>MINYNNKIFKPVSNTENGETSSETAFHYKQNGSILTSEYSGGKIISGHLIGLVNDEGEIEMRYHQVNEKGELMTGICTSKPEILENGKIRLHETWQWTSGDLSKGNSVLEEQ</sequence>
<evidence type="ECO:0000313" key="2">
    <source>
        <dbReference type="Proteomes" id="UP001597138"/>
    </source>
</evidence>
<name>A0ABW4HB97_9FLAO</name>
<gene>
    <name evidence="1" type="ORF">ACFSC2_06715</name>
</gene>
<protein>
    <submittedName>
        <fullName evidence="1">N-acetylglutamate synthase</fullName>
    </submittedName>
</protein>
<dbReference type="InterPro" id="IPR058595">
    <property type="entry name" value="Avidin-like"/>
</dbReference>
<dbReference type="EMBL" id="JBHUDZ010000007">
    <property type="protein sequence ID" value="MFD1602430.1"/>
    <property type="molecule type" value="Genomic_DNA"/>
</dbReference>
<keyword evidence="2" id="KW-1185">Reference proteome</keyword>